<evidence type="ECO:0000256" key="3">
    <source>
        <dbReference type="ARBA" id="ARBA00023163"/>
    </source>
</evidence>
<evidence type="ECO:0000256" key="2">
    <source>
        <dbReference type="ARBA" id="ARBA00023125"/>
    </source>
</evidence>
<dbReference type="InterPro" id="IPR001845">
    <property type="entry name" value="HTH_ArsR_DNA-bd_dom"/>
</dbReference>
<dbReference type="InterPro" id="IPR011991">
    <property type="entry name" value="ArsR-like_HTH"/>
</dbReference>
<gene>
    <name evidence="5" type="ORF">ACFQZ6_00895</name>
</gene>
<keyword evidence="1" id="KW-0805">Transcription regulation</keyword>
<dbReference type="InterPro" id="IPR051081">
    <property type="entry name" value="HTH_MetalResp_TranReg"/>
</dbReference>
<evidence type="ECO:0000313" key="6">
    <source>
        <dbReference type="Proteomes" id="UP001597023"/>
    </source>
</evidence>
<name>A0ABW2W5J0_9ACTN</name>
<dbReference type="PROSITE" id="PS50987">
    <property type="entry name" value="HTH_ARSR_2"/>
    <property type="match status" value="1"/>
</dbReference>
<organism evidence="5 6">
    <name type="scientific">Streptomyces flavalbus</name>
    <dbReference type="NCBI Taxonomy" id="2665155"/>
    <lineage>
        <taxon>Bacteria</taxon>
        <taxon>Bacillati</taxon>
        <taxon>Actinomycetota</taxon>
        <taxon>Actinomycetes</taxon>
        <taxon>Kitasatosporales</taxon>
        <taxon>Streptomycetaceae</taxon>
        <taxon>Streptomyces</taxon>
    </lineage>
</organism>
<dbReference type="InterPro" id="IPR036390">
    <property type="entry name" value="WH_DNA-bd_sf"/>
</dbReference>
<dbReference type="Proteomes" id="UP001597023">
    <property type="component" value="Unassembled WGS sequence"/>
</dbReference>
<keyword evidence="6" id="KW-1185">Reference proteome</keyword>
<dbReference type="PANTHER" id="PTHR33154:SF12">
    <property type="entry name" value="TRANSCRIPTIONAL REGULATORY PROTEIN"/>
    <property type="match status" value="1"/>
</dbReference>
<proteinExistence type="predicted"/>
<evidence type="ECO:0000313" key="5">
    <source>
        <dbReference type="EMBL" id="MFD0312809.1"/>
    </source>
</evidence>
<dbReference type="SUPFAM" id="SSF46785">
    <property type="entry name" value="Winged helix' DNA-binding domain"/>
    <property type="match status" value="1"/>
</dbReference>
<keyword evidence="2" id="KW-0238">DNA-binding</keyword>
<evidence type="ECO:0000259" key="4">
    <source>
        <dbReference type="PROSITE" id="PS50987"/>
    </source>
</evidence>
<dbReference type="SMART" id="SM00418">
    <property type="entry name" value="HTH_ARSR"/>
    <property type="match status" value="1"/>
</dbReference>
<reference evidence="6" key="1">
    <citation type="journal article" date="2019" name="Int. J. Syst. Evol. Microbiol.">
        <title>The Global Catalogue of Microorganisms (GCM) 10K type strain sequencing project: providing services to taxonomists for standard genome sequencing and annotation.</title>
        <authorList>
            <consortium name="The Broad Institute Genomics Platform"/>
            <consortium name="The Broad Institute Genome Sequencing Center for Infectious Disease"/>
            <person name="Wu L."/>
            <person name="Ma J."/>
        </authorList>
    </citation>
    <scope>NUCLEOTIDE SEQUENCE [LARGE SCALE GENOMIC DNA]</scope>
    <source>
        <strain evidence="6">CGMCC 4.7400</strain>
    </source>
</reference>
<dbReference type="EMBL" id="JBHTEB010000001">
    <property type="protein sequence ID" value="MFD0312809.1"/>
    <property type="molecule type" value="Genomic_DNA"/>
</dbReference>
<comment type="caution">
    <text evidence="5">The sequence shown here is derived from an EMBL/GenBank/DDBJ whole genome shotgun (WGS) entry which is preliminary data.</text>
</comment>
<dbReference type="PANTHER" id="PTHR33154">
    <property type="entry name" value="TRANSCRIPTIONAL REGULATOR, ARSR FAMILY"/>
    <property type="match status" value="1"/>
</dbReference>
<accession>A0ABW2W5J0</accession>
<dbReference type="Pfam" id="PF12840">
    <property type="entry name" value="HTH_20"/>
    <property type="match status" value="1"/>
</dbReference>
<dbReference type="Gene3D" id="1.10.10.10">
    <property type="entry name" value="Winged helix-like DNA-binding domain superfamily/Winged helix DNA-binding domain"/>
    <property type="match status" value="1"/>
</dbReference>
<dbReference type="PRINTS" id="PR00778">
    <property type="entry name" value="HTHARSR"/>
</dbReference>
<dbReference type="RefSeq" id="WP_381604392.1">
    <property type="nucleotide sequence ID" value="NZ_JBHTEB010000001.1"/>
</dbReference>
<evidence type="ECO:0000256" key="1">
    <source>
        <dbReference type="ARBA" id="ARBA00023015"/>
    </source>
</evidence>
<protein>
    <submittedName>
        <fullName evidence="5">ArsR/SmtB family transcription factor</fullName>
    </submittedName>
</protein>
<dbReference type="CDD" id="cd00090">
    <property type="entry name" value="HTH_ARSR"/>
    <property type="match status" value="1"/>
</dbReference>
<keyword evidence="3" id="KW-0804">Transcription</keyword>
<sequence>MKPLTHPHRDELSIEAVLDAMANPIRLRIIERLADGEELTCSTVLPEVTPSTASRHWHVLREAGILFARREGRIVLHQLRRDDLDARFPGLLDSVLRAVRTAPSAVSGGRPAGRP</sequence>
<dbReference type="InterPro" id="IPR036388">
    <property type="entry name" value="WH-like_DNA-bd_sf"/>
</dbReference>
<feature type="domain" description="HTH arsR-type" evidence="4">
    <location>
        <begin position="6"/>
        <end position="99"/>
    </location>
</feature>